<evidence type="ECO:0000313" key="2">
    <source>
        <dbReference type="Proteomes" id="UP000182124"/>
    </source>
</evidence>
<sequence length="94" mass="11028">MNYNFETIDKEKIGSLLFPNSDVLEDDKEAIKQRKEELDRALTLGNLEHLKIKIYFEDDTSKKMVDTTVWGLTEERIILKQGVVIPIKRIYKTI</sequence>
<dbReference type="eggNOG" id="ENOG5032Z2A">
    <property type="taxonomic scope" value="Bacteria"/>
</dbReference>
<name>A0A1G4VEH2_9FLAO</name>
<dbReference type="RefSeq" id="WP_023576433.1">
    <property type="nucleotide sequence ID" value="NZ_CBCSBQ010000016.1"/>
</dbReference>
<accession>A0A1G4VEH2</accession>
<dbReference type="STRING" id="329186.SAMN02927925_00842"/>
<protein>
    <recommendedName>
        <fullName evidence="3">YolD-like protein</fullName>
    </recommendedName>
</protein>
<dbReference type="AlphaFoldDB" id="A0A1G4VEH2"/>
<gene>
    <name evidence="1" type="ORF">SAMN02927925_00842</name>
</gene>
<dbReference type="Proteomes" id="UP000182124">
    <property type="component" value="Unassembled WGS sequence"/>
</dbReference>
<evidence type="ECO:0000313" key="1">
    <source>
        <dbReference type="EMBL" id="SCX05548.1"/>
    </source>
</evidence>
<evidence type="ECO:0008006" key="3">
    <source>
        <dbReference type="Google" id="ProtNLM"/>
    </source>
</evidence>
<dbReference type="EMBL" id="FMTY01000002">
    <property type="protein sequence ID" value="SCX05548.1"/>
    <property type="molecule type" value="Genomic_DNA"/>
</dbReference>
<proteinExistence type="predicted"/>
<reference evidence="1 2" key="1">
    <citation type="submission" date="2016-10" db="EMBL/GenBank/DDBJ databases">
        <authorList>
            <person name="de Groot N.N."/>
        </authorList>
    </citation>
    <scope>NUCLEOTIDE SEQUENCE [LARGE SCALE GENOMIC DNA]</scope>
    <source>
        <strain evidence="1 2">CGMCC 1.3801</strain>
    </source>
</reference>
<organism evidence="1 2">
    <name type="scientific">Flavobacterium saliperosum</name>
    <dbReference type="NCBI Taxonomy" id="329186"/>
    <lineage>
        <taxon>Bacteria</taxon>
        <taxon>Pseudomonadati</taxon>
        <taxon>Bacteroidota</taxon>
        <taxon>Flavobacteriia</taxon>
        <taxon>Flavobacteriales</taxon>
        <taxon>Flavobacteriaceae</taxon>
        <taxon>Flavobacterium</taxon>
    </lineage>
</organism>